<gene>
    <name evidence="6" type="ORF">K458DRAFT_181821</name>
</gene>
<dbReference type="Pfam" id="PF04479">
    <property type="entry name" value="RTA1"/>
    <property type="match status" value="1"/>
</dbReference>
<dbReference type="OrthoDB" id="5384040at2759"/>
<evidence type="ECO:0000256" key="3">
    <source>
        <dbReference type="ARBA" id="ARBA00022989"/>
    </source>
</evidence>
<dbReference type="PANTHER" id="PTHR31465">
    <property type="entry name" value="PROTEIN RTA1-RELATED"/>
    <property type="match status" value="1"/>
</dbReference>
<evidence type="ECO:0008006" key="8">
    <source>
        <dbReference type="Google" id="ProtNLM"/>
    </source>
</evidence>
<dbReference type="AlphaFoldDB" id="A0A6G1IEI8"/>
<keyword evidence="7" id="KW-1185">Reference proteome</keyword>
<dbReference type="InterPro" id="IPR007568">
    <property type="entry name" value="RTA1"/>
</dbReference>
<evidence type="ECO:0000313" key="6">
    <source>
        <dbReference type="EMBL" id="KAF2676450.1"/>
    </source>
</evidence>
<keyword evidence="3 5" id="KW-1133">Transmembrane helix</keyword>
<feature type="transmembrane region" description="Helical" evidence="5">
    <location>
        <begin position="51"/>
        <end position="70"/>
    </location>
</feature>
<reference evidence="6" key="1">
    <citation type="journal article" date="2020" name="Stud. Mycol.">
        <title>101 Dothideomycetes genomes: a test case for predicting lifestyles and emergence of pathogens.</title>
        <authorList>
            <person name="Haridas S."/>
            <person name="Albert R."/>
            <person name="Binder M."/>
            <person name="Bloem J."/>
            <person name="Labutti K."/>
            <person name="Salamov A."/>
            <person name="Andreopoulos B."/>
            <person name="Baker S."/>
            <person name="Barry K."/>
            <person name="Bills G."/>
            <person name="Bluhm B."/>
            <person name="Cannon C."/>
            <person name="Castanera R."/>
            <person name="Culley D."/>
            <person name="Daum C."/>
            <person name="Ezra D."/>
            <person name="Gonzalez J."/>
            <person name="Henrissat B."/>
            <person name="Kuo A."/>
            <person name="Liang C."/>
            <person name="Lipzen A."/>
            <person name="Lutzoni F."/>
            <person name="Magnuson J."/>
            <person name="Mondo S."/>
            <person name="Nolan M."/>
            <person name="Ohm R."/>
            <person name="Pangilinan J."/>
            <person name="Park H.-J."/>
            <person name="Ramirez L."/>
            <person name="Alfaro M."/>
            <person name="Sun H."/>
            <person name="Tritt A."/>
            <person name="Yoshinaga Y."/>
            <person name="Zwiers L.-H."/>
            <person name="Turgeon B."/>
            <person name="Goodwin S."/>
            <person name="Spatafora J."/>
            <person name="Crous P."/>
            <person name="Grigoriev I."/>
        </authorList>
    </citation>
    <scope>NUCLEOTIDE SEQUENCE</scope>
    <source>
        <strain evidence="6">CBS 122367</strain>
    </source>
</reference>
<dbReference type="Proteomes" id="UP000799291">
    <property type="component" value="Unassembled WGS sequence"/>
</dbReference>
<feature type="transmembrane region" description="Helical" evidence="5">
    <location>
        <begin position="26"/>
        <end position="44"/>
    </location>
</feature>
<dbReference type="GO" id="GO:0016020">
    <property type="term" value="C:membrane"/>
    <property type="evidence" value="ECO:0007669"/>
    <property type="project" value="UniProtKB-SubCell"/>
</dbReference>
<proteinExistence type="predicted"/>
<comment type="subcellular location">
    <subcellularLocation>
        <location evidence="1">Membrane</location>
        <topology evidence="1">Multi-pass membrane protein</topology>
    </subcellularLocation>
</comment>
<evidence type="ECO:0000256" key="5">
    <source>
        <dbReference type="SAM" id="Phobius"/>
    </source>
</evidence>
<evidence type="ECO:0000256" key="2">
    <source>
        <dbReference type="ARBA" id="ARBA00022692"/>
    </source>
</evidence>
<keyword evidence="4 5" id="KW-0472">Membrane</keyword>
<organism evidence="6 7">
    <name type="scientific">Lentithecium fluviatile CBS 122367</name>
    <dbReference type="NCBI Taxonomy" id="1168545"/>
    <lineage>
        <taxon>Eukaryota</taxon>
        <taxon>Fungi</taxon>
        <taxon>Dikarya</taxon>
        <taxon>Ascomycota</taxon>
        <taxon>Pezizomycotina</taxon>
        <taxon>Dothideomycetes</taxon>
        <taxon>Pleosporomycetidae</taxon>
        <taxon>Pleosporales</taxon>
        <taxon>Massarineae</taxon>
        <taxon>Lentitheciaceae</taxon>
        <taxon>Lentithecium</taxon>
    </lineage>
</organism>
<dbReference type="EMBL" id="MU005634">
    <property type="protein sequence ID" value="KAF2676450.1"/>
    <property type="molecule type" value="Genomic_DNA"/>
</dbReference>
<name>A0A6G1IEI8_9PLEO</name>
<accession>A0A6G1IEI8</accession>
<dbReference type="PANTHER" id="PTHR31465:SF15">
    <property type="entry name" value="LIPID TRANSPORTER ATNI-RELATED"/>
    <property type="match status" value="1"/>
</dbReference>
<feature type="transmembrane region" description="Helical" evidence="5">
    <location>
        <begin position="130"/>
        <end position="150"/>
    </location>
</feature>
<evidence type="ECO:0000256" key="4">
    <source>
        <dbReference type="ARBA" id="ARBA00023136"/>
    </source>
</evidence>
<sequence>MDLPRCEAFRPYETHWSFCPNTSANYLFAVLFGSTMFIHIAQAIHYERRNCWVIILSASCQLGAYMIRGLSMQLPTNQSLFLAWNAHLMTAPLWTNAFVYLLVGHLASKSAFLAYLPVYRVRSWHISTCFILLDIVAFAIQSSGIIMATQPPASIQTVLRGIHIYMAGIRTQQCFVLLFSFVLYKLYRTLKRCEGSQYRTWAFTCCSCAYFCSDRFSVD</sequence>
<keyword evidence="2 5" id="KW-0812">Transmembrane</keyword>
<evidence type="ECO:0000256" key="1">
    <source>
        <dbReference type="ARBA" id="ARBA00004141"/>
    </source>
</evidence>
<evidence type="ECO:0000313" key="7">
    <source>
        <dbReference type="Proteomes" id="UP000799291"/>
    </source>
</evidence>
<feature type="transmembrane region" description="Helical" evidence="5">
    <location>
        <begin position="162"/>
        <end position="184"/>
    </location>
</feature>
<protein>
    <recommendedName>
        <fullName evidence="8">RTA1-domain-containing protein</fullName>
    </recommendedName>
</protein>